<dbReference type="Gene3D" id="3.30.420.10">
    <property type="entry name" value="Ribonuclease H-like superfamily/Ribonuclease H"/>
    <property type="match status" value="1"/>
</dbReference>
<reference evidence="1" key="1">
    <citation type="journal article" date="2023" name="G3 (Bethesda)">
        <title>Whole genome assembly and annotation of the endangered Caribbean coral Acropora cervicornis.</title>
        <authorList>
            <person name="Selwyn J.D."/>
            <person name="Vollmer S.V."/>
        </authorList>
    </citation>
    <scope>NUCLEOTIDE SEQUENCE</scope>
    <source>
        <strain evidence="1">K2</strain>
    </source>
</reference>
<protein>
    <submittedName>
        <fullName evidence="1">Uncharacterized protein</fullName>
    </submittedName>
</protein>
<sequence length="538" mass="61543">MLSAPVRYKNTRVNFQETKTPKRLYRLFDRIGTNIANYRPEACWCKKCATIADTVFSQEPDYNPPPKVPYKYKRTAYPMPLLNYQKDKLKPLLQAMVNLLMINRDVLHQLLKNSLTQPYKRRKQHQNKGNAKAIQATINYCIVPHSFGDHKNCDTKWCRFMQDPASYKHHDLPYGKDLFGDKLRSALENIFSDYCTDAVADKLAPMTNSQRNEALNSVVGSKNPKIRFYGGSDSNDFRVACGVAQTNLRYGYVSQTLEALNIEPGKYCTEYNDRMTTKVLQDKIRKSTVDFKRKRSQLNSQKCSQAARKEAQEGKTYETGIGLNLELTSIVSSPVTDWQARVMAMPHNQFKEIEDFVPKITLRPVAKEVKFENNIFYNFLIFDTETNATGKSAEICQLSVTDKSASHKFSVYIMPTQDIDLHASKVNKLKIVKINGERKMYKDDKVAHDALEDVLALRKILFSSKLELSNRTIVENSALTDTNHAFKDLEYLDGRHKILQSFRGKLYNPERNDGAITKSIAEKIAGSGLAYEDLKNLT</sequence>
<reference evidence="1" key="2">
    <citation type="journal article" date="2023" name="Science">
        <title>Genomic signatures of disease resistance in endangered staghorn corals.</title>
        <authorList>
            <person name="Vollmer S.V."/>
            <person name="Selwyn J.D."/>
            <person name="Despard B.A."/>
            <person name="Roesel C.L."/>
        </authorList>
    </citation>
    <scope>NUCLEOTIDE SEQUENCE</scope>
    <source>
        <strain evidence="1">K2</strain>
    </source>
</reference>
<dbReference type="GO" id="GO:0003676">
    <property type="term" value="F:nucleic acid binding"/>
    <property type="evidence" value="ECO:0007669"/>
    <property type="project" value="InterPro"/>
</dbReference>
<name>A0AAD9V9C6_ACRCE</name>
<accession>A0AAD9V9C6</accession>
<keyword evidence="2" id="KW-1185">Reference proteome</keyword>
<dbReference type="InterPro" id="IPR036397">
    <property type="entry name" value="RNaseH_sf"/>
</dbReference>
<comment type="caution">
    <text evidence="1">The sequence shown here is derived from an EMBL/GenBank/DDBJ whole genome shotgun (WGS) entry which is preliminary data.</text>
</comment>
<evidence type="ECO:0000313" key="1">
    <source>
        <dbReference type="EMBL" id="KAK2566044.1"/>
    </source>
</evidence>
<gene>
    <name evidence="1" type="ORF">P5673_010370</name>
</gene>
<dbReference type="AlphaFoldDB" id="A0AAD9V9C6"/>
<dbReference type="EMBL" id="JARQWQ010000018">
    <property type="protein sequence ID" value="KAK2566044.1"/>
    <property type="molecule type" value="Genomic_DNA"/>
</dbReference>
<proteinExistence type="predicted"/>
<evidence type="ECO:0000313" key="2">
    <source>
        <dbReference type="Proteomes" id="UP001249851"/>
    </source>
</evidence>
<organism evidence="1 2">
    <name type="scientific">Acropora cervicornis</name>
    <name type="common">Staghorn coral</name>
    <dbReference type="NCBI Taxonomy" id="6130"/>
    <lineage>
        <taxon>Eukaryota</taxon>
        <taxon>Metazoa</taxon>
        <taxon>Cnidaria</taxon>
        <taxon>Anthozoa</taxon>
        <taxon>Hexacorallia</taxon>
        <taxon>Scleractinia</taxon>
        <taxon>Astrocoeniina</taxon>
        <taxon>Acroporidae</taxon>
        <taxon>Acropora</taxon>
    </lineage>
</organism>
<dbReference type="Proteomes" id="UP001249851">
    <property type="component" value="Unassembled WGS sequence"/>
</dbReference>